<dbReference type="RefSeq" id="WP_307244997.1">
    <property type="nucleotide sequence ID" value="NZ_JAUSQZ010000001.1"/>
</dbReference>
<keyword evidence="1" id="KW-0472">Membrane</keyword>
<dbReference type="InterPro" id="IPR013901">
    <property type="entry name" value="Anthrone_oxy"/>
</dbReference>
<dbReference type="Pfam" id="PF08592">
    <property type="entry name" value="Anthrone_oxy"/>
    <property type="match status" value="1"/>
</dbReference>
<dbReference type="Proteomes" id="UP001235712">
    <property type="component" value="Unassembled WGS sequence"/>
</dbReference>
<organism evidence="2 3">
    <name type="scientific">Kineosporia succinea</name>
    <dbReference type="NCBI Taxonomy" id="84632"/>
    <lineage>
        <taxon>Bacteria</taxon>
        <taxon>Bacillati</taxon>
        <taxon>Actinomycetota</taxon>
        <taxon>Actinomycetes</taxon>
        <taxon>Kineosporiales</taxon>
        <taxon>Kineosporiaceae</taxon>
        <taxon>Kineosporia</taxon>
    </lineage>
</organism>
<feature type="transmembrane region" description="Helical" evidence="1">
    <location>
        <begin position="12"/>
        <end position="39"/>
    </location>
</feature>
<protein>
    <submittedName>
        <fullName evidence="2">Membrane protein</fullName>
    </submittedName>
</protein>
<dbReference type="EMBL" id="JAUSQZ010000001">
    <property type="protein sequence ID" value="MDP9828128.1"/>
    <property type="molecule type" value="Genomic_DNA"/>
</dbReference>
<evidence type="ECO:0000256" key="1">
    <source>
        <dbReference type="SAM" id="Phobius"/>
    </source>
</evidence>
<sequence length="158" mass="16206">MDSRLTETLTETLTVVTALGCGLVAGVFFAFSGFVLAGLDRLPGEQAGAAMQQINVTAVRAPLMVALFGTALGAVLVAALAVHRWTPTASPWLLAGALLYLIGAVGVTIAGNVPLNDALAAGTRTWEQYRGPWTLANQVRTLTSLAAAGCLTVALRAG</sequence>
<keyword evidence="1" id="KW-1133">Transmembrane helix</keyword>
<evidence type="ECO:0000313" key="3">
    <source>
        <dbReference type="Proteomes" id="UP001235712"/>
    </source>
</evidence>
<proteinExistence type="predicted"/>
<gene>
    <name evidence="2" type="ORF">J2S57_003877</name>
</gene>
<accession>A0ABT9P629</accession>
<name>A0ABT9P629_9ACTN</name>
<keyword evidence="1" id="KW-0812">Transmembrane</keyword>
<feature type="transmembrane region" description="Helical" evidence="1">
    <location>
        <begin position="92"/>
        <end position="115"/>
    </location>
</feature>
<evidence type="ECO:0000313" key="2">
    <source>
        <dbReference type="EMBL" id="MDP9828128.1"/>
    </source>
</evidence>
<keyword evidence="3" id="KW-1185">Reference proteome</keyword>
<feature type="transmembrane region" description="Helical" evidence="1">
    <location>
        <begin position="59"/>
        <end position="80"/>
    </location>
</feature>
<reference evidence="2 3" key="1">
    <citation type="submission" date="2023-07" db="EMBL/GenBank/DDBJ databases">
        <title>Sequencing the genomes of 1000 actinobacteria strains.</title>
        <authorList>
            <person name="Klenk H.-P."/>
        </authorList>
    </citation>
    <scope>NUCLEOTIDE SEQUENCE [LARGE SCALE GENOMIC DNA]</scope>
    <source>
        <strain evidence="2 3">DSM 44388</strain>
    </source>
</reference>
<comment type="caution">
    <text evidence="2">The sequence shown here is derived from an EMBL/GenBank/DDBJ whole genome shotgun (WGS) entry which is preliminary data.</text>
</comment>